<feature type="compositionally biased region" description="Polar residues" evidence="11">
    <location>
        <begin position="79"/>
        <end position="112"/>
    </location>
</feature>
<dbReference type="InterPro" id="IPR001723">
    <property type="entry name" value="Nuclear_hrmn_rcpt"/>
</dbReference>
<dbReference type="GO" id="GO:0005634">
    <property type="term" value="C:nucleus"/>
    <property type="evidence" value="ECO:0007669"/>
    <property type="project" value="UniProtKB-SubCell"/>
</dbReference>
<dbReference type="GO" id="GO:0008270">
    <property type="term" value="F:zinc ion binding"/>
    <property type="evidence" value="ECO:0007669"/>
    <property type="project" value="UniProtKB-KW"/>
</dbReference>
<dbReference type="PROSITE" id="PS51030">
    <property type="entry name" value="NUCLEAR_REC_DBD_2"/>
    <property type="match status" value="1"/>
</dbReference>
<evidence type="ECO:0000259" key="12">
    <source>
        <dbReference type="PROSITE" id="PS51030"/>
    </source>
</evidence>
<comment type="caution">
    <text evidence="14">The sequence shown here is derived from an EMBL/GenBank/DDBJ whole genome shotgun (WGS) entry which is preliminary data.</text>
</comment>
<dbReference type="SMART" id="SM00430">
    <property type="entry name" value="HOLI"/>
    <property type="match status" value="1"/>
</dbReference>
<dbReference type="PRINTS" id="PR00398">
    <property type="entry name" value="STRDHORMONER"/>
</dbReference>
<evidence type="ECO:0000256" key="7">
    <source>
        <dbReference type="ARBA" id="ARBA00023163"/>
    </source>
</evidence>
<dbReference type="InterPro" id="IPR001628">
    <property type="entry name" value="Znf_hrmn_rcpt"/>
</dbReference>
<dbReference type="EMBL" id="JBAMIC010000012">
    <property type="protein sequence ID" value="KAK7098273.1"/>
    <property type="molecule type" value="Genomic_DNA"/>
</dbReference>
<feature type="region of interest" description="Disordered" evidence="11">
    <location>
        <begin position="79"/>
        <end position="131"/>
    </location>
</feature>
<evidence type="ECO:0000259" key="13">
    <source>
        <dbReference type="PROSITE" id="PS51843"/>
    </source>
</evidence>
<dbReference type="InterPro" id="IPR013088">
    <property type="entry name" value="Znf_NHR/GATA"/>
</dbReference>
<keyword evidence="5 10" id="KW-0805">Transcription regulation</keyword>
<keyword evidence="15" id="KW-1185">Reference proteome</keyword>
<name>A0AAN9B386_9CAEN</name>
<dbReference type="GO" id="GO:0043565">
    <property type="term" value="F:sequence-specific DNA binding"/>
    <property type="evidence" value="ECO:0007669"/>
    <property type="project" value="InterPro"/>
</dbReference>
<dbReference type="Gene3D" id="3.30.50.10">
    <property type="entry name" value="Erythroid Transcription Factor GATA-1, subunit A"/>
    <property type="match status" value="1"/>
</dbReference>
<keyword evidence="2 10" id="KW-0479">Metal-binding</keyword>
<evidence type="ECO:0000313" key="14">
    <source>
        <dbReference type="EMBL" id="KAK7098273.1"/>
    </source>
</evidence>
<keyword evidence="7 10" id="KW-0804">Transcription</keyword>
<dbReference type="SUPFAM" id="SSF57716">
    <property type="entry name" value="Glucocorticoid receptor-like (DNA-binding domain)"/>
    <property type="match status" value="1"/>
</dbReference>
<protein>
    <recommendedName>
        <fullName evidence="16">Ecdysone-induced protein 78C</fullName>
    </recommendedName>
</protein>
<keyword evidence="3 10" id="KW-0863">Zinc-finger</keyword>
<feature type="region of interest" description="Disordered" evidence="11">
    <location>
        <begin position="207"/>
        <end position="231"/>
    </location>
</feature>
<evidence type="ECO:0000256" key="4">
    <source>
        <dbReference type="ARBA" id="ARBA00022833"/>
    </source>
</evidence>
<evidence type="ECO:0000256" key="2">
    <source>
        <dbReference type="ARBA" id="ARBA00022723"/>
    </source>
</evidence>
<dbReference type="Proteomes" id="UP001374579">
    <property type="component" value="Unassembled WGS sequence"/>
</dbReference>
<evidence type="ECO:0000313" key="15">
    <source>
        <dbReference type="Proteomes" id="UP001374579"/>
    </source>
</evidence>
<keyword evidence="6 10" id="KW-0238">DNA-binding</keyword>
<dbReference type="PRINTS" id="PR00047">
    <property type="entry name" value="STROIDFINGER"/>
</dbReference>
<evidence type="ECO:0000256" key="9">
    <source>
        <dbReference type="ARBA" id="ARBA00023242"/>
    </source>
</evidence>
<dbReference type="AlphaFoldDB" id="A0AAN9B386"/>
<dbReference type="SMART" id="SM00399">
    <property type="entry name" value="ZnF_C4"/>
    <property type="match status" value="1"/>
</dbReference>
<gene>
    <name evidence="14" type="ORF">V1264_002608</name>
</gene>
<feature type="domain" description="NR LBD" evidence="13">
    <location>
        <begin position="240"/>
        <end position="493"/>
    </location>
</feature>
<comment type="similarity">
    <text evidence="10">Belongs to the nuclear hormone receptor family.</text>
</comment>
<dbReference type="PANTHER" id="PTHR45805:SF10">
    <property type="entry name" value="ECDYSONE-INDUCED PROTEIN 78C"/>
    <property type="match status" value="1"/>
</dbReference>
<keyword evidence="4 10" id="KW-0862">Zinc</keyword>
<proteinExistence type="inferred from homology"/>
<dbReference type="Pfam" id="PF00105">
    <property type="entry name" value="zf-C4"/>
    <property type="match status" value="1"/>
</dbReference>
<evidence type="ECO:0000256" key="8">
    <source>
        <dbReference type="ARBA" id="ARBA00023170"/>
    </source>
</evidence>
<evidence type="ECO:0000256" key="1">
    <source>
        <dbReference type="ARBA" id="ARBA00004123"/>
    </source>
</evidence>
<feature type="compositionally biased region" description="Low complexity" evidence="11">
    <location>
        <begin position="219"/>
        <end position="231"/>
    </location>
</feature>
<feature type="domain" description="Nuclear receptor" evidence="12">
    <location>
        <begin position="132"/>
        <end position="207"/>
    </location>
</feature>
<evidence type="ECO:0000256" key="10">
    <source>
        <dbReference type="RuleBase" id="RU004334"/>
    </source>
</evidence>
<dbReference type="InterPro" id="IPR035500">
    <property type="entry name" value="NHR-like_dom_sf"/>
</dbReference>
<dbReference type="PANTHER" id="PTHR45805">
    <property type="entry name" value="NUCLEAR HORMONE RECEPTOR HR3-RELATED"/>
    <property type="match status" value="1"/>
</dbReference>
<dbReference type="InterPro" id="IPR000536">
    <property type="entry name" value="Nucl_hrmn_rcpt_lig-bd"/>
</dbReference>
<evidence type="ECO:0000256" key="11">
    <source>
        <dbReference type="SAM" id="MobiDB-lite"/>
    </source>
</evidence>
<dbReference type="FunFam" id="3.30.50.10:FF:000044">
    <property type="entry name" value="retinoic acid receptor beta isoform X4"/>
    <property type="match status" value="1"/>
</dbReference>
<dbReference type="PROSITE" id="PS51843">
    <property type="entry name" value="NR_LBD"/>
    <property type="match status" value="1"/>
</dbReference>
<evidence type="ECO:0000256" key="6">
    <source>
        <dbReference type="ARBA" id="ARBA00023125"/>
    </source>
</evidence>
<comment type="subcellular location">
    <subcellularLocation>
        <location evidence="1 10">Nucleus</location>
    </subcellularLocation>
</comment>
<evidence type="ECO:0008006" key="16">
    <source>
        <dbReference type="Google" id="ProtNLM"/>
    </source>
</evidence>
<evidence type="ECO:0000256" key="5">
    <source>
        <dbReference type="ARBA" id="ARBA00023015"/>
    </source>
</evidence>
<evidence type="ECO:0000256" key="3">
    <source>
        <dbReference type="ARBA" id="ARBA00022771"/>
    </source>
</evidence>
<dbReference type="CDD" id="cd07165">
    <property type="entry name" value="NR_DBD_DmE78_like"/>
    <property type="match status" value="1"/>
</dbReference>
<sequence>MAEADGDSVPMSAETAGGSVMANFLGVNRGVDSEALPGISGRWSVKGASRGTTSIDLSACKSVELSDNEVHSMVHVQASSSSGIGSEAMMSQPQGSEAERTTSPASTANQAASKDGGKMQQAPDSNSSRQPYVPCKVCGDRASGYHYGVTSCEGCKGFFRRSIQKQIEYRCLRDGTCQVIRLNRNRCQYCRFKKCLAVGMSRDSVRYGRVPKRSKSQEDQSVSSTDSSQDQSALESRQLAIYDVILSISQAHHAHCAVTDDKIKSIPRKTATLLQMNKLQIPEGRSVFTQEELERQKMLMWQQLATLVTPSIHSVVEFSKRVPSFSDLSQDDQLILIKTGFFEIWLTRMARMFNRNDNVLLFDDGSLIAREELDIVYNPAFMTSMFELSAGFTMLSLNDTEVGLFTGIILATADRQGLSDPQGVERIQDRLIEALRLQVSRNHSTEENLFAAIIMKLPELRTLGSQHNEMLRWYRSRWQQVELPPLFAEIFDIPKSAEDAQSS</sequence>
<dbReference type="Gene3D" id="1.10.565.10">
    <property type="entry name" value="Retinoid X Receptor"/>
    <property type="match status" value="1"/>
</dbReference>
<dbReference type="SUPFAM" id="SSF48508">
    <property type="entry name" value="Nuclear receptor ligand-binding domain"/>
    <property type="match status" value="1"/>
</dbReference>
<keyword evidence="9 10" id="KW-0539">Nucleus</keyword>
<dbReference type="Pfam" id="PF00104">
    <property type="entry name" value="Hormone_recep"/>
    <property type="match status" value="1"/>
</dbReference>
<keyword evidence="8 10" id="KW-0675">Receptor</keyword>
<accession>A0AAN9B386</accession>
<dbReference type="GO" id="GO:0003700">
    <property type="term" value="F:DNA-binding transcription factor activity"/>
    <property type="evidence" value="ECO:0007669"/>
    <property type="project" value="InterPro"/>
</dbReference>
<reference evidence="14 15" key="1">
    <citation type="submission" date="2024-02" db="EMBL/GenBank/DDBJ databases">
        <title>Chromosome-scale genome assembly of the rough periwinkle Littorina saxatilis.</title>
        <authorList>
            <person name="De Jode A."/>
            <person name="Faria R."/>
            <person name="Formenti G."/>
            <person name="Sims Y."/>
            <person name="Smith T.P."/>
            <person name="Tracey A."/>
            <person name="Wood J.M.D."/>
            <person name="Zagrodzka Z.B."/>
            <person name="Johannesson K."/>
            <person name="Butlin R.K."/>
            <person name="Leder E.H."/>
        </authorList>
    </citation>
    <scope>NUCLEOTIDE SEQUENCE [LARGE SCALE GENOMIC DNA]</scope>
    <source>
        <strain evidence="14">Snail1</strain>
        <tissue evidence="14">Muscle</tissue>
    </source>
</reference>
<dbReference type="PROSITE" id="PS00031">
    <property type="entry name" value="NUCLEAR_REC_DBD_1"/>
    <property type="match status" value="1"/>
</dbReference>
<organism evidence="14 15">
    <name type="scientific">Littorina saxatilis</name>
    <dbReference type="NCBI Taxonomy" id="31220"/>
    <lineage>
        <taxon>Eukaryota</taxon>
        <taxon>Metazoa</taxon>
        <taxon>Spiralia</taxon>
        <taxon>Lophotrochozoa</taxon>
        <taxon>Mollusca</taxon>
        <taxon>Gastropoda</taxon>
        <taxon>Caenogastropoda</taxon>
        <taxon>Littorinimorpha</taxon>
        <taxon>Littorinoidea</taxon>
        <taxon>Littorinidae</taxon>
        <taxon>Littorina</taxon>
    </lineage>
</organism>